<evidence type="ECO:0000313" key="3">
    <source>
        <dbReference type="EMBL" id="KQB34217.1"/>
    </source>
</evidence>
<dbReference type="InterPro" id="IPR036390">
    <property type="entry name" value="WH_DNA-bd_sf"/>
</dbReference>
<dbReference type="SUPFAM" id="SSF46785">
    <property type="entry name" value="Winged helix' DNA-binding domain"/>
    <property type="match status" value="1"/>
</dbReference>
<sequence>MLQQFINRKYELKFLNDKYNENKKELIIIYGRRRIGKTMLIKKFVENKKYIYHLCTLDSMDENLNSLKNKFAEITGKDYFIDLRSNFYELFKYFINEIKSDKVIIVLDEFPNLIELNHGIVSIMQKIFDELMDNTMLYIILSGSSIGMMEDELLSYKSPLYGRRTGSIELTGFNIRNIKYFYNSNMEDLIKINAVFGSIPFYLSLIDRDKSVEENIKNKILKKGEILYEEPKILLKEEFREPRIYELILRYISMGHNTYGEIVNATHLDKGNISKYLETLISVRLVNYTLPLNQKRRGIYEINDYFLNFYYKFVYPNLSDLEINNVDEVMEIIKKNINTYYGHAFERIIIDMIRNNIIKLPFKIMYVKRFWYKDIEIDAIAGNDETDEMAFIECKFSDNVDGIKVFNDLKYKSLKVDYKRNREYFIIIAKSFKTKSEYAINIDFNILNTYL</sequence>
<dbReference type="PANTHER" id="PTHR34704">
    <property type="entry name" value="ATPASE"/>
    <property type="match status" value="1"/>
</dbReference>
<comment type="caution">
    <text evidence="3">The sequence shown here is derived from an EMBL/GenBank/DDBJ whole genome shotgun (WGS) entry which is preliminary data.</text>
</comment>
<dbReference type="InterPro" id="IPR011579">
    <property type="entry name" value="ATPase_dom"/>
</dbReference>
<feature type="domain" description="ATPase" evidence="1">
    <location>
        <begin position="5"/>
        <end position="203"/>
    </location>
</feature>
<dbReference type="InterPro" id="IPR027417">
    <property type="entry name" value="P-loop_NTPase"/>
</dbReference>
<dbReference type="Pfam" id="PF01637">
    <property type="entry name" value="ATPase_2"/>
    <property type="match status" value="1"/>
</dbReference>
<dbReference type="EMBL" id="LKBG01000251">
    <property type="protein sequence ID" value="KQB34217.1"/>
    <property type="molecule type" value="Genomic_DNA"/>
</dbReference>
<name>A0A0Q0VLA8_9ARCH</name>
<dbReference type="Pfam" id="PF03008">
    <property type="entry name" value="DUF234"/>
    <property type="match status" value="1"/>
</dbReference>
<reference evidence="3 4" key="1">
    <citation type="submission" date="2015-09" db="EMBL/GenBank/DDBJ databases">
        <title>Heavy metals and arsenic resistance mechanisms in polyextremophilic archaea of the family Ferroplasmaceae.</title>
        <authorList>
            <person name="Bulaev A.G."/>
            <person name="Kanygina A.V."/>
        </authorList>
    </citation>
    <scope>NUCLEOTIDE SEQUENCE [LARGE SCALE GENOMIC DNA]</scope>
    <source>
        <strain evidence="3 4">VT</strain>
    </source>
</reference>
<protein>
    <recommendedName>
        <fullName evidence="5">ATPase</fullName>
    </recommendedName>
</protein>
<dbReference type="Proteomes" id="UP000050320">
    <property type="component" value="Unassembled WGS sequence"/>
</dbReference>
<feature type="domain" description="DUF234" evidence="2">
    <location>
        <begin position="310"/>
        <end position="398"/>
    </location>
</feature>
<evidence type="ECO:0008006" key="5">
    <source>
        <dbReference type="Google" id="ProtNLM"/>
    </source>
</evidence>
<evidence type="ECO:0000313" key="4">
    <source>
        <dbReference type="Proteomes" id="UP000050320"/>
    </source>
</evidence>
<dbReference type="PANTHER" id="PTHR34704:SF1">
    <property type="entry name" value="ATPASE"/>
    <property type="match status" value="1"/>
</dbReference>
<dbReference type="GO" id="GO:0005524">
    <property type="term" value="F:ATP binding"/>
    <property type="evidence" value="ECO:0007669"/>
    <property type="project" value="InterPro"/>
</dbReference>
<dbReference type="SUPFAM" id="SSF52540">
    <property type="entry name" value="P-loop containing nucleoside triphosphate hydrolases"/>
    <property type="match status" value="1"/>
</dbReference>
<proteinExistence type="predicted"/>
<evidence type="ECO:0000259" key="2">
    <source>
        <dbReference type="Pfam" id="PF03008"/>
    </source>
</evidence>
<dbReference type="InterPro" id="IPR004256">
    <property type="entry name" value="DUF234"/>
</dbReference>
<dbReference type="Gene3D" id="3.40.50.300">
    <property type="entry name" value="P-loop containing nucleotide triphosphate hydrolases"/>
    <property type="match status" value="1"/>
</dbReference>
<organism evidence="3 4">
    <name type="scientific">Acidiplasma aeolicum</name>
    <dbReference type="NCBI Taxonomy" id="507754"/>
    <lineage>
        <taxon>Archaea</taxon>
        <taxon>Methanobacteriati</taxon>
        <taxon>Thermoplasmatota</taxon>
        <taxon>Thermoplasmata</taxon>
        <taxon>Thermoplasmatales</taxon>
        <taxon>Ferroplasmaceae</taxon>
        <taxon>Acidiplasma</taxon>
    </lineage>
</organism>
<keyword evidence="4" id="KW-1185">Reference proteome</keyword>
<gene>
    <name evidence="3" type="ORF">AOG54_05505</name>
</gene>
<accession>A0A0Q0VLA8</accession>
<evidence type="ECO:0000259" key="1">
    <source>
        <dbReference type="Pfam" id="PF01637"/>
    </source>
</evidence>
<dbReference type="AlphaFoldDB" id="A0A0Q0VLA8"/>